<dbReference type="PANTHER" id="PTHR43028:SF5">
    <property type="entry name" value="3'(2'),5'-BISPHOSPHATE NUCLEOTIDASE 1"/>
    <property type="match status" value="1"/>
</dbReference>
<keyword evidence="4 10" id="KW-1003">Cell membrane</keyword>
<feature type="binding site" evidence="10">
    <location>
        <position position="68"/>
    </location>
    <ligand>
        <name>Mg(2+)</name>
        <dbReference type="ChEBI" id="CHEBI:18420"/>
        <label>1</label>
    </ligand>
</feature>
<feature type="binding site" evidence="11">
    <location>
        <position position="88"/>
    </location>
    <ligand>
        <name>Mg(2+)</name>
        <dbReference type="ChEBI" id="CHEBI:18420"/>
        <label>1</label>
        <note>catalytic</note>
    </ligand>
</feature>
<dbReference type="Gene3D" id="3.40.190.80">
    <property type="match status" value="1"/>
</dbReference>
<keyword evidence="6 10" id="KW-0479">Metal-binding</keyword>
<feature type="binding site" evidence="11">
    <location>
        <position position="68"/>
    </location>
    <ligand>
        <name>Mg(2+)</name>
        <dbReference type="ChEBI" id="CHEBI:18420"/>
        <label>1</label>
        <note>catalytic</note>
    </ligand>
</feature>
<feature type="binding site" evidence="10">
    <location>
        <position position="90"/>
    </location>
    <ligand>
        <name>Mg(2+)</name>
        <dbReference type="ChEBI" id="CHEBI:18420"/>
        <label>1</label>
    </ligand>
</feature>
<dbReference type="GO" id="GO:0052834">
    <property type="term" value="F:inositol monophosphate phosphatase activity"/>
    <property type="evidence" value="ECO:0007669"/>
    <property type="project" value="UniProtKB-EC"/>
</dbReference>
<evidence type="ECO:0000256" key="10">
    <source>
        <dbReference type="HAMAP-Rule" id="MF_02095"/>
    </source>
</evidence>
<dbReference type="CDD" id="cd01638">
    <property type="entry name" value="CysQ"/>
    <property type="match status" value="1"/>
</dbReference>
<reference evidence="12 13" key="1">
    <citation type="submission" date="2023-03" db="EMBL/GenBank/DDBJ databases">
        <title>Bacillus Genome Sequencing.</title>
        <authorList>
            <person name="Dunlap C."/>
        </authorList>
    </citation>
    <scope>NUCLEOTIDE SEQUENCE [LARGE SCALE GENOMIC DNA]</scope>
    <source>
        <strain evidence="12 13">B-59205</strain>
    </source>
</reference>
<dbReference type="NCBIfam" id="TIGR01331">
    <property type="entry name" value="bisphos_cysQ"/>
    <property type="match status" value="1"/>
</dbReference>
<evidence type="ECO:0000256" key="5">
    <source>
        <dbReference type="ARBA" id="ARBA00022519"/>
    </source>
</evidence>
<dbReference type="AlphaFoldDB" id="A0AAW9NMZ0"/>
<dbReference type="InterPro" id="IPR050725">
    <property type="entry name" value="CysQ/Inositol_MonoPase"/>
</dbReference>
<dbReference type="GO" id="GO:0005886">
    <property type="term" value="C:plasma membrane"/>
    <property type="evidence" value="ECO:0007669"/>
    <property type="project" value="UniProtKB-SubCell"/>
</dbReference>
<keyword evidence="7 10" id="KW-0378">Hydrolase</keyword>
<evidence type="ECO:0000313" key="13">
    <source>
        <dbReference type="Proteomes" id="UP001344888"/>
    </source>
</evidence>
<feature type="binding site" evidence="11">
    <location>
        <position position="90"/>
    </location>
    <ligand>
        <name>Mg(2+)</name>
        <dbReference type="ChEBI" id="CHEBI:18420"/>
        <label>2</label>
    </ligand>
</feature>
<dbReference type="PANTHER" id="PTHR43028">
    <property type="entry name" value="3'(2'),5'-BISPHOSPHATE NUCLEOTIDASE 1"/>
    <property type="match status" value="1"/>
</dbReference>
<comment type="subcellular location">
    <subcellularLocation>
        <location evidence="10">Cell membrane</location>
        <topology evidence="10">Peripheral membrane protein</topology>
        <orientation evidence="10">Cytoplasmic side</orientation>
    </subcellularLocation>
</comment>
<sequence>MKNIIQILEPIHIAFKAGQEILKVYNSETVRVELKHDESPLTIADKKAHHVIYTQLVNNYPHIPVISEEGELLDYAERSKWNAVWLVDPLDGTKEFIKRNGEFTVNIGLIENGTPVLGVIYCPVLDTMYFASSEIGSYKLTNCTENLQKIASENTLLTIAQKLPFETTRELFAIAISRSHFSDETEAYIQKMRVQHPHVELITSGSSIKMCLVAEGKVDVYPRLSYSMEWDTAAGEAIVKYSGGQVLDALTNEPMLYNKKHLKNPFHLVTRGDV</sequence>
<dbReference type="EC" id="3.1.3.7" evidence="10"/>
<feature type="binding site" evidence="10">
    <location>
        <position position="88"/>
    </location>
    <ligand>
        <name>Mg(2+)</name>
        <dbReference type="ChEBI" id="CHEBI:18420"/>
        <label>1</label>
    </ligand>
</feature>
<dbReference type="Proteomes" id="UP001344888">
    <property type="component" value="Unassembled WGS sequence"/>
</dbReference>
<evidence type="ECO:0000256" key="9">
    <source>
        <dbReference type="ARBA" id="ARBA00023136"/>
    </source>
</evidence>
<dbReference type="GO" id="GO:0050427">
    <property type="term" value="P:3'-phosphoadenosine 5'-phosphosulfate metabolic process"/>
    <property type="evidence" value="ECO:0007669"/>
    <property type="project" value="TreeGrafter"/>
</dbReference>
<comment type="catalytic activity">
    <reaction evidence="1">
        <text>a myo-inositol phosphate + H2O = myo-inositol + phosphate</text>
        <dbReference type="Rhea" id="RHEA:24056"/>
        <dbReference type="ChEBI" id="CHEBI:15377"/>
        <dbReference type="ChEBI" id="CHEBI:17268"/>
        <dbReference type="ChEBI" id="CHEBI:43474"/>
        <dbReference type="ChEBI" id="CHEBI:84139"/>
        <dbReference type="EC" id="3.1.3.25"/>
    </reaction>
</comment>
<comment type="catalytic activity">
    <reaction evidence="2 10">
        <text>adenosine 3',5'-bisphosphate + H2O = AMP + phosphate</text>
        <dbReference type="Rhea" id="RHEA:10040"/>
        <dbReference type="ChEBI" id="CHEBI:15377"/>
        <dbReference type="ChEBI" id="CHEBI:43474"/>
        <dbReference type="ChEBI" id="CHEBI:58343"/>
        <dbReference type="ChEBI" id="CHEBI:456215"/>
        <dbReference type="EC" id="3.1.3.7"/>
    </reaction>
</comment>
<evidence type="ECO:0000256" key="6">
    <source>
        <dbReference type="ARBA" id="ARBA00022723"/>
    </source>
</evidence>
<keyword evidence="8 10" id="KW-0460">Magnesium</keyword>
<evidence type="ECO:0000256" key="8">
    <source>
        <dbReference type="ARBA" id="ARBA00022842"/>
    </source>
</evidence>
<keyword evidence="5" id="KW-0997">Cell inner membrane</keyword>
<feature type="binding site" evidence="10">
    <location>
        <position position="68"/>
    </location>
    <ligand>
        <name>substrate</name>
    </ligand>
</feature>
<feature type="binding site" evidence="11">
    <location>
        <position position="91"/>
    </location>
    <ligand>
        <name>Mg(2+)</name>
        <dbReference type="ChEBI" id="CHEBI:18420"/>
        <label>1</label>
        <note>catalytic</note>
    </ligand>
</feature>
<comment type="caution">
    <text evidence="12">The sequence shown here is derived from an EMBL/GenBank/DDBJ whole genome shotgun (WGS) entry which is preliminary data.</text>
</comment>
<dbReference type="PRINTS" id="PR00377">
    <property type="entry name" value="IMPHPHTASES"/>
</dbReference>
<feature type="binding site" evidence="10">
    <location>
        <position position="91"/>
    </location>
    <ligand>
        <name>Mg(2+)</name>
        <dbReference type="ChEBI" id="CHEBI:18420"/>
        <label>2</label>
    </ligand>
</feature>
<comment type="cofactor">
    <cofactor evidence="10 11">
        <name>Mg(2+)</name>
        <dbReference type="ChEBI" id="CHEBI:18420"/>
    </cofactor>
</comment>
<dbReference type="Pfam" id="PF00459">
    <property type="entry name" value="Inositol_P"/>
    <property type="match status" value="1"/>
</dbReference>
<evidence type="ECO:0000256" key="11">
    <source>
        <dbReference type="PIRSR" id="PIRSR600760-2"/>
    </source>
</evidence>
<organism evidence="12 13">
    <name type="scientific">Metasolibacillus meyeri</name>
    <dbReference type="NCBI Taxonomy" id="1071052"/>
    <lineage>
        <taxon>Bacteria</taxon>
        <taxon>Bacillati</taxon>
        <taxon>Bacillota</taxon>
        <taxon>Bacilli</taxon>
        <taxon>Bacillales</taxon>
        <taxon>Caryophanaceae</taxon>
        <taxon>Metasolibacillus</taxon>
    </lineage>
</organism>
<evidence type="ECO:0000256" key="4">
    <source>
        <dbReference type="ARBA" id="ARBA00022475"/>
    </source>
</evidence>
<dbReference type="PROSITE" id="PS00629">
    <property type="entry name" value="IMP_1"/>
    <property type="match status" value="1"/>
</dbReference>
<dbReference type="EMBL" id="JARSFG010000007">
    <property type="protein sequence ID" value="MEC1177846.1"/>
    <property type="molecule type" value="Genomic_DNA"/>
</dbReference>
<dbReference type="InterPro" id="IPR020583">
    <property type="entry name" value="Inositol_monoP_metal-BS"/>
</dbReference>
<feature type="binding site" evidence="10">
    <location>
        <position position="88"/>
    </location>
    <ligand>
        <name>Mg(2+)</name>
        <dbReference type="ChEBI" id="CHEBI:18420"/>
        <label>2</label>
    </ligand>
</feature>
<dbReference type="InterPro" id="IPR000760">
    <property type="entry name" value="Inositol_monophosphatase-like"/>
</dbReference>
<dbReference type="GO" id="GO:0000103">
    <property type="term" value="P:sulfate assimilation"/>
    <property type="evidence" value="ECO:0007669"/>
    <property type="project" value="TreeGrafter"/>
</dbReference>
<proteinExistence type="inferred from homology"/>
<gene>
    <name evidence="10 12" type="primary">cysQ</name>
    <name evidence="12" type="ORF">P9B03_05065</name>
</gene>
<dbReference type="GO" id="GO:0000287">
    <property type="term" value="F:magnesium ion binding"/>
    <property type="evidence" value="ECO:0007669"/>
    <property type="project" value="UniProtKB-UniRule"/>
</dbReference>
<feature type="binding site" evidence="10">
    <location>
        <position position="231"/>
    </location>
    <ligand>
        <name>substrate</name>
    </ligand>
</feature>
<comment type="function">
    <text evidence="10">Converts adenosine-3',5'-bisphosphate (PAP) to AMP.</text>
</comment>
<dbReference type="RefSeq" id="WP_326122325.1">
    <property type="nucleotide sequence ID" value="NZ_JARSFG010000007.1"/>
</dbReference>
<feature type="binding site" evidence="10">
    <location>
        <position position="231"/>
    </location>
    <ligand>
        <name>Mg(2+)</name>
        <dbReference type="ChEBI" id="CHEBI:18420"/>
        <label>2</label>
    </ligand>
</feature>
<evidence type="ECO:0000313" key="12">
    <source>
        <dbReference type="EMBL" id="MEC1177846.1"/>
    </source>
</evidence>
<dbReference type="InterPro" id="IPR020550">
    <property type="entry name" value="Inositol_monophosphatase_CS"/>
</dbReference>
<evidence type="ECO:0000256" key="3">
    <source>
        <dbReference type="ARBA" id="ARBA00005289"/>
    </source>
</evidence>
<evidence type="ECO:0000256" key="1">
    <source>
        <dbReference type="ARBA" id="ARBA00001033"/>
    </source>
</evidence>
<evidence type="ECO:0000256" key="7">
    <source>
        <dbReference type="ARBA" id="ARBA00022801"/>
    </source>
</evidence>
<keyword evidence="13" id="KW-1185">Reference proteome</keyword>
<accession>A0AAW9NMZ0</accession>
<name>A0AAW9NMZ0_9BACL</name>
<feature type="binding site" evidence="10">
    <location>
        <begin position="90"/>
        <end position="93"/>
    </location>
    <ligand>
        <name>substrate</name>
    </ligand>
</feature>
<dbReference type="HAMAP" id="MF_02095">
    <property type="entry name" value="CysQ"/>
    <property type="match status" value="1"/>
</dbReference>
<dbReference type="SUPFAM" id="SSF56655">
    <property type="entry name" value="Carbohydrate phosphatase"/>
    <property type="match status" value="1"/>
</dbReference>
<keyword evidence="9 10" id="KW-0472">Membrane</keyword>
<dbReference type="PROSITE" id="PS00630">
    <property type="entry name" value="IMP_2"/>
    <property type="match status" value="1"/>
</dbReference>
<dbReference type="InterPro" id="IPR006240">
    <property type="entry name" value="CysQ"/>
</dbReference>
<protein>
    <recommendedName>
        <fullName evidence="10">3'(2'),5'-bisphosphate nucleotidase CysQ</fullName>
        <ecNumber evidence="10">3.1.3.7</ecNumber>
    </recommendedName>
    <alternativeName>
        <fullName evidence="10">3'(2'),5-bisphosphonucleoside 3'(2')-phosphohydrolase</fullName>
    </alternativeName>
    <alternativeName>
        <fullName evidence="10">3'-phosphoadenosine 5'-phosphate phosphatase</fullName>
        <shortName evidence="10">PAP phosphatase</shortName>
    </alternativeName>
</protein>
<dbReference type="Gene3D" id="3.30.540.10">
    <property type="entry name" value="Fructose-1,6-Bisphosphatase, subunit A, domain 1"/>
    <property type="match status" value="1"/>
</dbReference>
<dbReference type="GO" id="GO:0008441">
    <property type="term" value="F:3'(2'),5'-bisphosphate nucleotidase activity"/>
    <property type="evidence" value="ECO:0007669"/>
    <property type="project" value="UniProtKB-UniRule"/>
</dbReference>
<comment type="similarity">
    <text evidence="3 10">Belongs to the inositol monophosphatase superfamily. CysQ family.</text>
</comment>
<dbReference type="GO" id="GO:0046854">
    <property type="term" value="P:phosphatidylinositol phosphate biosynthetic process"/>
    <property type="evidence" value="ECO:0007669"/>
    <property type="project" value="InterPro"/>
</dbReference>
<feature type="binding site" evidence="11">
    <location>
        <position position="231"/>
    </location>
    <ligand>
        <name>Mg(2+)</name>
        <dbReference type="ChEBI" id="CHEBI:18420"/>
        <label>1</label>
        <note>catalytic</note>
    </ligand>
</feature>
<evidence type="ECO:0000256" key="2">
    <source>
        <dbReference type="ARBA" id="ARBA00001625"/>
    </source>
</evidence>